<reference evidence="1 2" key="1">
    <citation type="submission" date="2024-12" db="EMBL/GenBank/DDBJ databases">
        <title>The unique morphological basis and parallel evolutionary history of personate flowers in Penstemon.</title>
        <authorList>
            <person name="Depatie T.H."/>
            <person name="Wessinger C.A."/>
        </authorList>
    </citation>
    <scope>NUCLEOTIDE SEQUENCE [LARGE SCALE GENOMIC DNA]</scope>
    <source>
        <strain evidence="1">WTNN_2</strain>
        <tissue evidence="1">Leaf</tissue>
    </source>
</reference>
<organism evidence="1 2">
    <name type="scientific">Penstemon smallii</name>
    <dbReference type="NCBI Taxonomy" id="265156"/>
    <lineage>
        <taxon>Eukaryota</taxon>
        <taxon>Viridiplantae</taxon>
        <taxon>Streptophyta</taxon>
        <taxon>Embryophyta</taxon>
        <taxon>Tracheophyta</taxon>
        <taxon>Spermatophyta</taxon>
        <taxon>Magnoliopsida</taxon>
        <taxon>eudicotyledons</taxon>
        <taxon>Gunneridae</taxon>
        <taxon>Pentapetalae</taxon>
        <taxon>asterids</taxon>
        <taxon>lamiids</taxon>
        <taxon>Lamiales</taxon>
        <taxon>Plantaginaceae</taxon>
        <taxon>Cheloneae</taxon>
        <taxon>Penstemon</taxon>
    </lineage>
</organism>
<dbReference type="EMBL" id="JBJXBP010000004">
    <property type="protein sequence ID" value="KAL3833698.1"/>
    <property type="molecule type" value="Genomic_DNA"/>
</dbReference>
<protein>
    <submittedName>
        <fullName evidence="1">Uncharacterized protein</fullName>
    </submittedName>
</protein>
<gene>
    <name evidence="1" type="ORF">ACJIZ3_008434</name>
</gene>
<dbReference type="Proteomes" id="UP001634393">
    <property type="component" value="Unassembled WGS sequence"/>
</dbReference>
<comment type="caution">
    <text evidence="1">The sequence shown here is derived from an EMBL/GenBank/DDBJ whole genome shotgun (WGS) entry which is preliminary data.</text>
</comment>
<proteinExistence type="predicted"/>
<accession>A0ABD3TBA8</accession>
<dbReference type="AlphaFoldDB" id="A0ABD3TBA8"/>
<name>A0ABD3TBA8_9LAMI</name>
<evidence type="ECO:0000313" key="1">
    <source>
        <dbReference type="EMBL" id="KAL3833698.1"/>
    </source>
</evidence>
<sequence length="124" mass="14321">MDCGLTSRSSSYMAHGLRLYLKCQRRRRLISLPLSPEMHPDRDPFVHISRFTGTRTRILAMNLEDDLEETEIEGDNLLVTSNSVKLVSSTSRVLHNEWFAPSGYSSVLPQPMQLRYISNYLYLE</sequence>
<keyword evidence="2" id="KW-1185">Reference proteome</keyword>
<evidence type="ECO:0000313" key="2">
    <source>
        <dbReference type="Proteomes" id="UP001634393"/>
    </source>
</evidence>